<evidence type="ECO:0000256" key="2">
    <source>
        <dbReference type="ARBA" id="ARBA00022603"/>
    </source>
</evidence>
<dbReference type="SUPFAM" id="SSF53335">
    <property type="entry name" value="S-adenosyl-L-methionine-dependent methyltransferases"/>
    <property type="match status" value="1"/>
</dbReference>
<dbReference type="Proteomes" id="UP000034954">
    <property type="component" value="Unassembled WGS sequence"/>
</dbReference>
<dbReference type="GO" id="GO:0008170">
    <property type="term" value="F:N-methyltransferase activity"/>
    <property type="evidence" value="ECO:0007669"/>
    <property type="project" value="InterPro"/>
</dbReference>
<keyword evidence="4" id="KW-0949">S-adenosyl-L-methionine</keyword>
<dbReference type="PATRIC" id="fig|380242.3.peg.1302"/>
<dbReference type="Pfam" id="PF02384">
    <property type="entry name" value="N6_Mtase"/>
    <property type="match status" value="1"/>
</dbReference>
<dbReference type="AlphaFoldDB" id="A0A0M2UWI5"/>
<accession>A0A0M2UWI5</accession>
<keyword evidence="7" id="KW-1185">Reference proteome</keyword>
<dbReference type="Gene3D" id="3.40.50.150">
    <property type="entry name" value="Vaccinia Virus protein VP39"/>
    <property type="match status" value="1"/>
</dbReference>
<name>A0A0M2UWI5_9BACT</name>
<proteinExistence type="inferred from homology"/>
<dbReference type="InterPro" id="IPR029063">
    <property type="entry name" value="SAM-dependent_MTases_sf"/>
</dbReference>
<keyword evidence="2 6" id="KW-0489">Methyltransferase</keyword>
<evidence type="ECO:0000256" key="1">
    <source>
        <dbReference type="ARBA" id="ARBA00006594"/>
    </source>
</evidence>
<dbReference type="PANTHER" id="PTHR33841">
    <property type="entry name" value="DNA METHYLTRANSFERASE YEEA-RELATED"/>
    <property type="match status" value="1"/>
</dbReference>
<evidence type="ECO:0000259" key="5">
    <source>
        <dbReference type="Pfam" id="PF02384"/>
    </source>
</evidence>
<dbReference type="PRINTS" id="PR00507">
    <property type="entry name" value="N12N6MTFRASE"/>
</dbReference>
<reference evidence="6 7" key="1">
    <citation type="journal article" date="2013" name="BMC Microbiol.">
        <title>Identification of the type II cytochrome c maturation pathway in anammox bacteria by comparative genomics.</title>
        <authorList>
            <person name="Ferousi C."/>
            <person name="Speth D.R."/>
            <person name="Reimann J."/>
            <person name="Op den Camp H.J."/>
            <person name="Allen J.W."/>
            <person name="Keltjens J.T."/>
            <person name="Jetten M.S."/>
        </authorList>
    </citation>
    <scope>NUCLEOTIDE SEQUENCE [LARGE SCALE GENOMIC DNA]</scope>
    <source>
        <strain evidence="6">RU1</strain>
    </source>
</reference>
<dbReference type="InterPro" id="IPR003356">
    <property type="entry name" value="DNA_methylase_A-5"/>
</dbReference>
<gene>
    <name evidence="6" type="ORF">BROFUL_01040</name>
</gene>
<dbReference type="EMBL" id="LAQJ01000121">
    <property type="protein sequence ID" value="KKO20192.1"/>
    <property type="molecule type" value="Genomic_DNA"/>
</dbReference>
<dbReference type="PANTHER" id="PTHR33841:SF5">
    <property type="entry name" value="DNA METHYLASE (MODIFICATION METHYLASE) (METHYLTRANSFERASE)-RELATED"/>
    <property type="match status" value="1"/>
</dbReference>
<evidence type="ECO:0000313" key="6">
    <source>
        <dbReference type="EMBL" id="KKO20192.1"/>
    </source>
</evidence>
<dbReference type="GO" id="GO:0032259">
    <property type="term" value="P:methylation"/>
    <property type="evidence" value="ECO:0007669"/>
    <property type="project" value="UniProtKB-KW"/>
</dbReference>
<evidence type="ECO:0000313" key="7">
    <source>
        <dbReference type="Proteomes" id="UP000034954"/>
    </source>
</evidence>
<keyword evidence="3" id="KW-0808">Transferase</keyword>
<feature type="domain" description="DNA methylase adenine-specific" evidence="5">
    <location>
        <begin position="69"/>
        <end position="248"/>
    </location>
</feature>
<dbReference type="GO" id="GO:0003677">
    <property type="term" value="F:DNA binding"/>
    <property type="evidence" value="ECO:0007669"/>
    <property type="project" value="InterPro"/>
</dbReference>
<evidence type="ECO:0000256" key="3">
    <source>
        <dbReference type="ARBA" id="ARBA00022679"/>
    </source>
</evidence>
<comment type="similarity">
    <text evidence="1">Belongs to the N(4)/N(6)-methyltransferase family.</text>
</comment>
<organism evidence="6 7">
    <name type="scientific">Candidatus Brocadia fulgida</name>
    <dbReference type="NCBI Taxonomy" id="380242"/>
    <lineage>
        <taxon>Bacteria</taxon>
        <taxon>Pseudomonadati</taxon>
        <taxon>Planctomycetota</taxon>
        <taxon>Candidatus Brocadiia</taxon>
        <taxon>Candidatus Brocadiales</taxon>
        <taxon>Candidatus Brocadiaceae</taxon>
        <taxon>Candidatus Brocadia</taxon>
    </lineage>
</organism>
<dbReference type="InterPro" id="IPR050953">
    <property type="entry name" value="N4_N6_ade-DNA_methylase"/>
</dbReference>
<protein>
    <submittedName>
        <fullName evidence="6">N-6 DNA Methylase</fullName>
    </submittedName>
</protein>
<evidence type="ECO:0000256" key="4">
    <source>
        <dbReference type="ARBA" id="ARBA00022691"/>
    </source>
</evidence>
<comment type="caution">
    <text evidence="6">The sequence shown here is derived from an EMBL/GenBank/DDBJ whole genome shotgun (WGS) entry which is preliminary data.</text>
</comment>
<sequence>MKTAFQHVNTVTINFFREKVGRITDYREANELLIQLSGIDSFFRNKDEFLTFLDLLKPCSVVCEGIARREYGDFQTPLELSNTICSYLASEDILPDVIIEPTFGKGSFIISALRHFSQTKRIYGVEIYEPYYWLTKFLILELFINTPNLNKPKIFLYCDDIFNFDFSSIEKSIETHSILALGNPPWVTNSELSTLNSSNLPAKSNFKFYKGFEAITGKGNFDIGEYIILMMFKLFSKYYGHMAMLAKNSVIKNVIYDLPKMNYRIGDMVALKIDTKYFFNAAVEASLFKCSFKSRSSSTICKVSLLNSPHLVENEFGWVGNKFVSDVSLYEKHKKFDGVCSYIWRQGVKHDCSKIMELDMVNNKYFNGFEVEVNLEDDLVYGLVKSSDLRLPVITKPRKYVVITQKKIGEGTSYLQDKFPNLYKYLSENEQYFLQRKSSIYVGKAPFSIFGVGDYSFKPYKVAISGLYKRSTFSLILPYKGKPMMLDDTCYFLGFDYISEAIIIWAILNSEYIQKLLTVITFLDSKRPYTKEVLMRLSLNEVAEYLTFDQIKDIIKLLPTNMPIYLTKNEWNEFLAKDKNKRLKPKQLALFETLHNVKQGGIF</sequence>